<feature type="domain" description="Rho-GAP" evidence="2">
    <location>
        <begin position="291"/>
        <end position="484"/>
    </location>
</feature>
<dbReference type="Proteomes" id="UP000276215">
    <property type="component" value="Unassembled WGS sequence"/>
</dbReference>
<dbReference type="SMART" id="SM00324">
    <property type="entry name" value="RhoGAP"/>
    <property type="match status" value="1"/>
</dbReference>
<evidence type="ECO:0000313" key="4">
    <source>
        <dbReference type="Proteomes" id="UP000276215"/>
    </source>
</evidence>
<dbReference type="EMBL" id="ML120400">
    <property type="protein sequence ID" value="RPA97916.1"/>
    <property type="molecule type" value="Genomic_DNA"/>
</dbReference>
<dbReference type="Gene3D" id="1.10.555.10">
    <property type="entry name" value="Rho GTPase activation protein"/>
    <property type="match status" value="1"/>
</dbReference>
<dbReference type="InterPro" id="IPR008936">
    <property type="entry name" value="Rho_GTPase_activation_prot"/>
</dbReference>
<feature type="compositionally biased region" description="Basic and acidic residues" evidence="1">
    <location>
        <begin position="566"/>
        <end position="586"/>
    </location>
</feature>
<evidence type="ECO:0000256" key="1">
    <source>
        <dbReference type="SAM" id="MobiDB-lite"/>
    </source>
</evidence>
<dbReference type="AlphaFoldDB" id="A0A3N4JI21"/>
<dbReference type="CDD" id="cd00170">
    <property type="entry name" value="SEC14"/>
    <property type="match status" value="1"/>
</dbReference>
<accession>A0A3N4JI21</accession>
<dbReference type="Pfam" id="PF13716">
    <property type="entry name" value="CRAL_TRIO_2"/>
    <property type="match status" value="1"/>
</dbReference>
<name>A0A3N4JI21_9PEZI</name>
<keyword evidence="4" id="KW-1185">Reference proteome</keyword>
<dbReference type="PANTHER" id="PTHR45808:SF2">
    <property type="entry name" value="RHO GTPASE-ACTIVATING PROTEIN 68F"/>
    <property type="match status" value="1"/>
</dbReference>
<dbReference type="GO" id="GO:0007264">
    <property type="term" value="P:small GTPase-mediated signal transduction"/>
    <property type="evidence" value="ECO:0007669"/>
    <property type="project" value="TreeGrafter"/>
</dbReference>
<dbReference type="Pfam" id="PF00620">
    <property type="entry name" value="RhoGAP"/>
    <property type="match status" value="1"/>
</dbReference>
<protein>
    <submittedName>
        <fullName evidence="3">RhoGAP-domain-containing protein</fullName>
    </submittedName>
</protein>
<evidence type="ECO:0000313" key="3">
    <source>
        <dbReference type="EMBL" id="RPA97916.1"/>
    </source>
</evidence>
<organism evidence="3 4">
    <name type="scientific">Choiromyces venosus 120613-1</name>
    <dbReference type="NCBI Taxonomy" id="1336337"/>
    <lineage>
        <taxon>Eukaryota</taxon>
        <taxon>Fungi</taxon>
        <taxon>Dikarya</taxon>
        <taxon>Ascomycota</taxon>
        <taxon>Pezizomycotina</taxon>
        <taxon>Pezizomycetes</taxon>
        <taxon>Pezizales</taxon>
        <taxon>Tuberaceae</taxon>
        <taxon>Choiromyces</taxon>
    </lineage>
</organism>
<dbReference type="InterPro" id="IPR036865">
    <property type="entry name" value="CRAL-TRIO_dom_sf"/>
</dbReference>
<dbReference type="Gene3D" id="3.40.525.10">
    <property type="entry name" value="CRAL-TRIO lipid binding domain"/>
    <property type="match status" value="1"/>
</dbReference>
<dbReference type="SUPFAM" id="SSF48350">
    <property type="entry name" value="GTPase activation domain, GAP"/>
    <property type="match status" value="1"/>
</dbReference>
<feature type="compositionally biased region" description="Low complexity" evidence="1">
    <location>
        <begin position="639"/>
        <end position="654"/>
    </location>
</feature>
<dbReference type="InterPro" id="IPR001251">
    <property type="entry name" value="CRAL-TRIO_dom"/>
</dbReference>
<feature type="region of interest" description="Disordered" evidence="1">
    <location>
        <begin position="486"/>
        <end position="737"/>
    </location>
</feature>
<dbReference type="STRING" id="1336337.A0A3N4JI21"/>
<reference evidence="3 4" key="1">
    <citation type="journal article" date="2018" name="Nat. Ecol. Evol.">
        <title>Pezizomycetes genomes reveal the molecular basis of ectomycorrhizal truffle lifestyle.</title>
        <authorList>
            <person name="Murat C."/>
            <person name="Payen T."/>
            <person name="Noel B."/>
            <person name="Kuo A."/>
            <person name="Morin E."/>
            <person name="Chen J."/>
            <person name="Kohler A."/>
            <person name="Krizsan K."/>
            <person name="Balestrini R."/>
            <person name="Da Silva C."/>
            <person name="Montanini B."/>
            <person name="Hainaut M."/>
            <person name="Levati E."/>
            <person name="Barry K.W."/>
            <person name="Belfiori B."/>
            <person name="Cichocki N."/>
            <person name="Clum A."/>
            <person name="Dockter R.B."/>
            <person name="Fauchery L."/>
            <person name="Guy J."/>
            <person name="Iotti M."/>
            <person name="Le Tacon F."/>
            <person name="Lindquist E.A."/>
            <person name="Lipzen A."/>
            <person name="Malagnac F."/>
            <person name="Mello A."/>
            <person name="Molinier V."/>
            <person name="Miyauchi S."/>
            <person name="Poulain J."/>
            <person name="Riccioni C."/>
            <person name="Rubini A."/>
            <person name="Sitrit Y."/>
            <person name="Splivallo R."/>
            <person name="Traeger S."/>
            <person name="Wang M."/>
            <person name="Zifcakova L."/>
            <person name="Wipf D."/>
            <person name="Zambonelli A."/>
            <person name="Paolocci F."/>
            <person name="Nowrousian M."/>
            <person name="Ottonello S."/>
            <person name="Baldrian P."/>
            <person name="Spatafora J.W."/>
            <person name="Henrissat B."/>
            <person name="Nagy L.G."/>
            <person name="Aury J.M."/>
            <person name="Wincker P."/>
            <person name="Grigoriev I.V."/>
            <person name="Bonfante P."/>
            <person name="Martin F.M."/>
        </authorList>
    </citation>
    <scope>NUCLEOTIDE SEQUENCE [LARGE SCALE GENOMIC DNA]</scope>
    <source>
        <strain evidence="3 4">120613-1</strain>
    </source>
</reference>
<dbReference type="CDD" id="cd00159">
    <property type="entry name" value="RhoGAP"/>
    <property type="match status" value="1"/>
</dbReference>
<gene>
    <name evidence="3" type="ORF">L873DRAFT_1689408</name>
</gene>
<proteinExistence type="predicted"/>
<dbReference type="PROSITE" id="PS50238">
    <property type="entry name" value="RHOGAP"/>
    <property type="match status" value="1"/>
</dbReference>
<dbReference type="GO" id="GO:0005737">
    <property type="term" value="C:cytoplasm"/>
    <property type="evidence" value="ECO:0007669"/>
    <property type="project" value="TreeGrafter"/>
</dbReference>
<evidence type="ECO:0000259" key="2">
    <source>
        <dbReference type="PROSITE" id="PS50238"/>
    </source>
</evidence>
<dbReference type="InterPro" id="IPR000198">
    <property type="entry name" value="RhoGAP_dom"/>
</dbReference>
<sequence>MDRPSPPPGSSARSTFNRFRDSMPDRFNTLQNKIESKIAQVPDKLSQVTDNLSQVPDKLSQVPDKFQDFRRETYNQLPKSISPPSAAKAPEEGDPKYDHVLAGLAAKILYRAGACPVSGGPLLVLCAASFPDTGQVDYNELLPYVLSILPGDDELGEESDSGGYSVVFFAGGGNASVGGKEGGVNAGKGNRPSWAWTLQAYHLLGRAVRKRIRKLWVVHERAWVRVILEVMAGVVSVKFRKKVVHLNTLTDLANHIDITQLHIPPAVYLHDRKLAPTITIPDPPPPIFGSPPFHTAANPPRVGENMPLPQVLVDTARYLRSKCLSVEGLFRVTPSQALLHVVREAYDRKQYIKWDEWGPHIAAALVKLYYRSLPQPLIPVKFYQDLLSLEEAGVSDEKAFLKVKDLLQEDGLPKSSRVLLLRHLFPLLALVAQNSAVNKMNPNNLAVCVAPSLLKSDDMMADAKACNGLRTFIQIAVERVEELAPELPNRGSPVRSGSGSGSSITRVLPPSGSPPPYSVGSIQPVQRKKLPGIMGTKEMEGGMTARKPLPGSVSSSITYLPLASEPDEKKQLIEKTEAEEQKEDIRPPSTPGLSVKGEAPRRGSVPSIPTKPGEGIMRRKASFQSFTKSPPEIGPKPPILSSSSIIPDPSPYLSTSSSPITKPPRVIRRAASSTFPSSSSLRSSSFSSPSVANIANSLNQSQMQTNIQLKSKTPPPQPLPPATQRAKTDVGSMKGRGKGVEELRALYEERAKGVEVLVRNTPGRLKGRGKG</sequence>
<dbReference type="GO" id="GO:0005096">
    <property type="term" value="F:GTPase activator activity"/>
    <property type="evidence" value="ECO:0007669"/>
    <property type="project" value="TreeGrafter"/>
</dbReference>
<feature type="compositionally biased region" description="Low complexity" evidence="1">
    <location>
        <begin position="672"/>
        <end position="690"/>
    </location>
</feature>
<feature type="region of interest" description="Disordered" evidence="1">
    <location>
        <begin position="1"/>
        <end position="22"/>
    </location>
</feature>
<feature type="compositionally biased region" description="Polar residues" evidence="1">
    <location>
        <begin position="691"/>
        <end position="711"/>
    </location>
</feature>
<dbReference type="SUPFAM" id="SSF52087">
    <property type="entry name" value="CRAL/TRIO domain"/>
    <property type="match status" value="1"/>
</dbReference>
<dbReference type="OrthoDB" id="410651at2759"/>
<dbReference type="PANTHER" id="PTHR45808">
    <property type="entry name" value="RHO GTPASE-ACTIVATING PROTEIN 68F"/>
    <property type="match status" value="1"/>
</dbReference>